<dbReference type="RefSeq" id="WP_067889108.1">
    <property type="nucleotide sequence ID" value="NZ_VSFG01000001.1"/>
</dbReference>
<evidence type="ECO:0000256" key="5">
    <source>
        <dbReference type="ARBA" id="ARBA00023136"/>
    </source>
</evidence>
<feature type="domain" description="Type II secretion system protein GspF" evidence="7">
    <location>
        <begin position="111"/>
        <end position="237"/>
    </location>
</feature>
<keyword evidence="3 6" id="KW-0812">Transmembrane</keyword>
<feature type="transmembrane region" description="Helical" evidence="6">
    <location>
        <begin position="225"/>
        <end position="243"/>
    </location>
</feature>
<gene>
    <name evidence="8" type="ORF">FXF69_05015</name>
</gene>
<comment type="subcellular location">
    <subcellularLocation>
        <location evidence="1">Cell membrane</location>
        <topology evidence="1">Multi-pass membrane protein</topology>
    </subcellularLocation>
</comment>
<keyword evidence="5 6" id="KW-0472">Membrane</keyword>
<evidence type="ECO:0000313" key="9">
    <source>
        <dbReference type="Proteomes" id="UP000323380"/>
    </source>
</evidence>
<feature type="transmembrane region" description="Helical" evidence="6">
    <location>
        <begin position="249"/>
        <end position="270"/>
    </location>
</feature>
<dbReference type="Pfam" id="PF00482">
    <property type="entry name" value="T2SSF"/>
    <property type="match status" value="1"/>
</dbReference>
<dbReference type="PANTHER" id="PTHR35007:SF3">
    <property type="entry name" value="POSSIBLE CONSERVED ALANINE RICH MEMBRANE PROTEIN"/>
    <property type="match status" value="1"/>
</dbReference>
<organism evidence="8 9">
    <name type="scientific">Actinomadura chibensis</name>
    <dbReference type="NCBI Taxonomy" id="392828"/>
    <lineage>
        <taxon>Bacteria</taxon>
        <taxon>Bacillati</taxon>
        <taxon>Actinomycetota</taxon>
        <taxon>Actinomycetes</taxon>
        <taxon>Streptosporangiales</taxon>
        <taxon>Thermomonosporaceae</taxon>
        <taxon>Actinomadura</taxon>
    </lineage>
</organism>
<proteinExistence type="predicted"/>
<evidence type="ECO:0000256" key="3">
    <source>
        <dbReference type="ARBA" id="ARBA00022692"/>
    </source>
</evidence>
<dbReference type="PANTHER" id="PTHR35007">
    <property type="entry name" value="INTEGRAL MEMBRANE PROTEIN-RELATED"/>
    <property type="match status" value="1"/>
</dbReference>
<keyword evidence="4 6" id="KW-1133">Transmembrane helix</keyword>
<accession>A0A5D0NX25</accession>
<sequence>MTAQGLLAALAGALVVAGAVCGAAAFVTVPARTDAAARPPSRLAGLVRAALEPRSRRRIAVAVVLGLLVLLFTGWPVAALGALAGAVAAPRLLSKRPAEQRIEKLEALESWTRQVAVVLKASRGLEDALTQSVRKVRPPIQAEVRTLARRLASRMPSEQALRLFAEDLADPVGDRIAAALILAASRRGTGVGDVLSALARMVAEDVRARRDIEASRAQHRTTLRWVLVFLAGYTVVVSMRQSYSAPFGTFAGQVAMSVVVVLYAAGLWWIHRLASPEKQPRLLSQEADAQGGTAVTDGAA</sequence>
<dbReference type="AlphaFoldDB" id="A0A5D0NX25"/>
<protein>
    <submittedName>
        <fullName evidence="8">Type II secretion system F family protein</fullName>
    </submittedName>
</protein>
<evidence type="ECO:0000259" key="7">
    <source>
        <dbReference type="Pfam" id="PF00482"/>
    </source>
</evidence>
<reference evidence="8 9" key="1">
    <citation type="submission" date="2019-08" db="EMBL/GenBank/DDBJ databases">
        <title>Actinomadura sp. nov. CYP1-5 isolated from mountain soil.</title>
        <authorList>
            <person name="Songsumanus A."/>
            <person name="Kuncharoen N."/>
            <person name="Kudo T."/>
            <person name="Yuki M."/>
            <person name="Igarashi Y."/>
            <person name="Tanasupawat S."/>
        </authorList>
    </citation>
    <scope>NUCLEOTIDE SEQUENCE [LARGE SCALE GENOMIC DNA]</scope>
    <source>
        <strain evidence="8 9">JCM 14158</strain>
    </source>
</reference>
<dbReference type="InterPro" id="IPR018076">
    <property type="entry name" value="T2SS_GspF_dom"/>
</dbReference>
<name>A0A5D0NX25_9ACTN</name>
<dbReference type="Proteomes" id="UP000323380">
    <property type="component" value="Unassembled WGS sequence"/>
</dbReference>
<keyword evidence="9" id="KW-1185">Reference proteome</keyword>
<keyword evidence="2" id="KW-1003">Cell membrane</keyword>
<comment type="caution">
    <text evidence="8">The sequence shown here is derived from an EMBL/GenBank/DDBJ whole genome shotgun (WGS) entry which is preliminary data.</text>
</comment>
<dbReference type="STRING" id="1220554.GCA_001552135_02306"/>
<evidence type="ECO:0000256" key="4">
    <source>
        <dbReference type="ARBA" id="ARBA00022989"/>
    </source>
</evidence>
<dbReference type="GO" id="GO:0005886">
    <property type="term" value="C:plasma membrane"/>
    <property type="evidence" value="ECO:0007669"/>
    <property type="project" value="UniProtKB-SubCell"/>
</dbReference>
<evidence type="ECO:0000256" key="2">
    <source>
        <dbReference type="ARBA" id="ARBA00022475"/>
    </source>
</evidence>
<evidence type="ECO:0000256" key="6">
    <source>
        <dbReference type="SAM" id="Phobius"/>
    </source>
</evidence>
<evidence type="ECO:0000256" key="1">
    <source>
        <dbReference type="ARBA" id="ARBA00004651"/>
    </source>
</evidence>
<evidence type="ECO:0000313" key="8">
    <source>
        <dbReference type="EMBL" id="TYB48551.1"/>
    </source>
</evidence>
<dbReference type="EMBL" id="VSFG01000001">
    <property type="protein sequence ID" value="TYB48551.1"/>
    <property type="molecule type" value="Genomic_DNA"/>
</dbReference>
<feature type="transmembrane region" description="Helical" evidence="6">
    <location>
        <begin position="59"/>
        <end position="87"/>
    </location>
</feature>